<dbReference type="Pfam" id="PF13949">
    <property type="entry name" value="ALIX_LYPXL_bnd"/>
    <property type="match status" value="1"/>
</dbReference>
<dbReference type="Gene3D" id="1.20.140.50">
    <property type="entry name" value="alix/aip1 like domains"/>
    <property type="match status" value="1"/>
</dbReference>
<dbReference type="OrthoDB" id="2141925at2759"/>
<dbReference type="GO" id="GO:0005768">
    <property type="term" value="C:endosome"/>
    <property type="evidence" value="ECO:0007669"/>
    <property type="project" value="TreeGrafter"/>
</dbReference>
<evidence type="ECO:0000313" key="4">
    <source>
        <dbReference type="Proteomes" id="UP000272942"/>
    </source>
</evidence>
<dbReference type="InterPro" id="IPR025304">
    <property type="entry name" value="ALIX_V_dom"/>
</dbReference>
<organism evidence="5">
    <name type="scientific">Echinostoma caproni</name>
    <dbReference type="NCBI Taxonomy" id="27848"/>
    <lineage>
        <taxon>Eukaryota</taxon>
        <taxon>Metazoa</taxon>
        <taxon>Spiralia</taxon>
        <taxon>Lophotrochozoa</taxon>
        <taxon>Platyhelminthes</taxon>
        <taxon>Trematoda</taxon>
        <taxon>Digenea</taxon>
        <taxon>Plagiorchiida</taxon>
        <taxon>Echinostomata</taxon>
        <taxon>Echinostomatoidea</taxon>
        <taxon>Echinostomatidae</taxon>
        <taxon>Echinostoma</taxon>
    </lineage>
</organism>
<dbReference type="GO" id="GO:0043328">
    <property type="term" value="P:protein transport to vacuole involved in ubiquitin-dependent protein catabolic process via the multivesicular body sorting pathway"/>
    <property type="evidence" value="ECO:0007669"/>
    <property type="project" value="TreeGrafter"/>
</dbReference>
<sequence length="367" mass="41779">MLSLNLPAAIQTNTNEIPASLLENAAKIRESGGANQLREHVFSLPDSAERNKEILQQQKTTLEDEEKNDNNLRQQFGERWVRQPSSKLNEQWKQDIDKMFKFLEETKKTDQVLANRFEEQSYYFELLSKSDDEIREAIKSQNTDSCSSPTGNEAARQKLAAVCSQIETLKSDRNSLQDQLEKFKLPQEICTSCLFQPFLITAVDQFLRTYQETNKVGEQEMMSAINSQLEGSRECVRASETKQEELLSDLQVQFEAYFGRKTANESSGLVSRLTAAVDAFFALDRDVKEGMKFYAELTDRCLKVQEKIDDFCLARTTEKTEHMADITNELSRVTVSNVTPSPAPTSVALSVLVDQFVLRSVVLFIFM</sequence>
<gene>
    <name evidence="3" type="ORF">ECPE_LOCUS8705</name>
</gene>
<dbReference type="PANTHER" id="PTHR23030">
    <property type="entry name" value="PCD6 INTERACTING PROTEIN-RELATED"/>
    <property type="match status" value="1"/>
</dbReference>
<reference evidence="3 4" key="2">
    <citation type="submission" date="2018-11" db="EMBL/GenBank/DDBJ databases">
        <authorList>
            <consortium name="Pathogen Informatics"/>
        </authorList>
    </citation>
    <scope>NUCLEOTIDE SEQUENCE [LARGE SCALE GENOMIC DNA]</scope>
    <source>
        <strain evidence="3 4">Egypt</strain>
    </source>
</reference>
<evidence type="ECO:0000259" key="2">
    <source>
        <dbReference type="Pfam" id="PF13949"/>
    </source>
</evidence>
<dbReference type="Gene3D" id="1.20.120.560">
    <property type="entry name" value="alix/aip1 in complex with the ypdl late domain"/>
    <property type="match status" value="1"/>
</dbReference>
<feature type="domain" description="ALIX V-shaped" evidence="2">
    <location>
        <begin position="17"/>
        <end position="318"/>
    </location>
</feature>
<dbReference type="PANTHER" id="PTHR23030:SF30">
    <property type="entry name" value="TYROSINE-PROTEIN PHOSPHATASE NON-RECEPTOR TYPE 23"/>
    <property type="match status" value="1"/>
</dbReference>
<reference evidence="5" key="1">
    <citation type="submission" date="2016-06" db="UniProtKB">
        <authorList>
            <consortium name="WormBaseParasite"/>
        </authorList>
    </citation>
    <scope>IDENTIFICATION</scope>
</reference>
<evidence type="ECO:0000256" key="1">
    <source>
        <dbReference type="SAM" id="Coils"/>
    </source>
</evidence>
<evidence type="ECO:0000313" key="3">
    <source>
        <dbReference type="EMBL" id="VDP84054.1"/>
    </source>
</evidence>
<dbReference type="AlphaFoldDB" id="A0A183AP20"/>
<name>A0A183AP20_9TREM</name>
<dbReference type="WBParaSite" id="ECPE_0000873101-mRNA-1">
    <property type="protein sequence ID" value="ECPE_0000873101-mRNA-1"/>
    <property type="gene ID" value="ECPE_0000873101"/>
</dbReference>
<accession>A0A183AP20</accession>
<keyword evidence="1" id="KW-0175">Coiled coil</keyword>
<dbReference type="Proteomes" id="UP000272942">
    <property type="component" value="Unassembled WGS sequence"/>
</dbReference>
<feature type="coiled-coil region" evidence="1">
    <location>
        <begin position="48"/>
        <end position="75"/>
    </location>
</feature>
<evidence type="ECO:0000313" key="5">
    <source>
        <dbReference type="WBParaSite" id="ECPE_0000873101-mRNA-1"/>
    </source>
</evidence>
<dbReference type="EMBL" id="UZAN01046343">
    <property type="protein sequence ID" value="VDP84054.1"/>
    <property type="molecule type" value="Genomic_DNA"/>
</dbReference>
<keyword evidence="4" id="KW-1185">Reference proteome</keyword>
<feature type="coiled-coil region" evidence="1">
    <location>
        <begin position="152"/>
        <end position="179"/>
    </location>
</feature>
<protein>
    <submittedName>
        <fullName evidence="5">ALIX_LYPXL_bnd domain-containing protein</fullName>
    </submittedName>
</protein>
<proteinExistence type="predicted"/>